<sequence length="69" mass="7739">MPRKRSRHWEHLRLGSLELWSHQRVMIDDSLTIFGVAVGAALVLAPSKMCMVTVPYIRSSDDLCTTPTG</sequence>
<gene>
    <name evidence="1" type="ORF">ARMSODRAFT_1021217</name>
</gene>
<proteinExistence type="predicted"/>
<name>A0A2H3B7F0_9AGAR</name>
<dbReference type="EMBL" id="KZ293439">
    <property type="protein sequence ID" value="PBK66795.1"/>
    <property type="molecule type" value="Genomic_DNA"/>
</dbReference>
<dbReference type="AlphaFoldDB" id="A0A2H3B7F0"/>
<keyword evidence="2" id="KW-1185">Reference proteome</keyword>
<organism evidence="1 2">
    <name type="scientific">Armillaria solidipes</name>
    <dbReference type="NCBI Taxonomy" id="1076256"/>
    <lineage>
        <taxon>Eukaryota</taxon>
        <taxon>Fungi</taxon>
        <taxon>Dikarya</taxon>
        <taxon>Basidiomycota</taxon>
        <taxon>Agaricomycotina</taxon>
        <taxon>Agaricomycetes</taxon>
        <taxon>Agaricomycetidae</taxon>
        <taxon>Agaricales</taxon>
        <taxon>Marasmiineae</taxon>
        <taxon>Physalacriaceae</taxon>
        <taxon>Armillaria</taxon>
    </lineage>
</organism>
<evidence type="ECO:0000313" key="1">
    <source>
        <dbReference type="EMBL" id="PBK66795.1"/>
    </source>
</evidence>
<accession>A0A2H3B7F0</accession>
<protein>
    <submittedName>
        <fullName evidence="1">Uncharacterized protein</fullName>
    </submittedName>
</protein>
<reference evidence="2" key="1">
    <citation type="journal article" date="2017" name="Nat. Ecol. Evol.">
        <title>Genome expansion and lineage-specific genetic innovations in the forest pathogenic fungi Armillaria.</title>
        <authorList>
            <person name="Sipos G."/>
            <person name="Prasanna A.N."/>
            <person name="Walter M.C."/>
            <person name="O'Connor E."/>
            <person name="Balint B."/>
            <person name="Krizsan K."/>
            <person name="Kiss B."/>
            <person name="Hess J."/>
            <person name="Varga T."/>
            <person name="Slot J."/>
            <person name="Riley R."/>
            <person name="Boka B."/>
            <person name="Rigling D."/>
            <person name="Barry K."/>
            <person name="Lee J."/>
            <person name="Mihaltcheva S."/>
            <person name="LaButti K."/>
            <person name="Lipzen A."/>
            <person name="Waldron R."/>
            <person name="Moloney N.M."/>
            <person name="Sperisen C."/>
            <person name="Kredics L."/>
            <person name="Vagvoelgyi C."/>
            <person name="Patrignani A."/>
            <person name="Fitzpatrick D."/>
            <person name="Nagy I."/>
            <person name="Doyle S."/>
            <person name="Anderson J.B."/>
            <person name="Grigoriev I.V."/>
            <person name="Gueldener U."/>
            <person name="Muensterkoetter M."/>
            <person name="Nagy L.G."/>
        </authorList>
    </citation>
    <scope>NUCLEOTIDE SEQUENCE [LARGE SCALE GENOMIC DNA]</scope>
    <source>
        <strain evidence="2">28-4</strain>
    </source>
</reference>
<evidence type="ECO:0000313" key="2">
    <source>
        <dbReference type="Proteomes" id="UP000218334"/>
    </source>
</evidence>
<dbReference type="Proteomes" id="UP000218334">
    <property type="component" value="Unassembled WGS sequence"/>
</dbReference>